<dbReference type="PANTHER" id="PTHR43618">
    <property type="entry name" value="7-ALPHA-HYDROXYSTEROID DEHYDROGENASE"/>
    <property type="match status" value="1"/>
</dbReference>
<name>A0AAN7CRZ8_9PEZI</name>
<protein>
    <submittedName>
        <fullName evidence="4">Uncharacterized protein</fullName>
    </submittedName>
</protein>
<dbReference type="Gene3D" id="3.40.50.720">
    <property type="entry name" value="NAD(P)-binding Rossmann-like Domain"/>
    <property type="match status" value="1"/>
</dbReference>
<dbReference type="InterPro" id="IPR036291">
    <property type="entry name" value="NAD(P)-bd_dom_sf"/>
</dbReference>
<evidence type="ECO:0000256" key="3">
    <source>
        <dbReference type="ARBA" id="ARBA00023002"/>
    </source>
</evidence>
<evidence type="ECO:0000256" key="2">
    <source>
        <dbReference type="ARBA" id="ARBA00022857"/>
    </source>
</evidence>
<reference evidence="4" key="1">
    <citation type="journal article" date="2023" name="Mol. Phylogenet. Evol.">
        <title>Genome-scale phylogeny and comparative genomics of the fungal order Sordariales.</title>
        <authorList>
            <person name="Hensen N."/>
            <person name="Bonometti L."/>
            <person name="Westerberg I."/>
            <person name="Brannstrom I.O."/>
            <person name="Guillou S."/>
            <person name="Cros-Aarteil S."/>
            <person name="Calhoun S."/>
            <person name="Haridas S."/>
            <person name="Kuo A."/>
            <person name="Mondo S."/>
            <person name="Pangilinan J."/>
            <person name="Riley R."/>
            <person name="LaButti K."/>
            <person name="Andreopoulos B."/>
            <person name="Lipzen A."/>
            <person name="Chen C."/>
            <person name="Yan M."/>
            <person name="Daum C."/>
            <person name="Ng V."/>
            <person name="Clum A."/>
            <person name="Steindorff A."/>
            <person name="Ohm R.A."/>
            <person name="Martin F."/>
            <person name="Silar P."/>
            <person name="Natvig D.O."/>
            <person name="Lalanne C."/>
            <person name="Gautier V."/>
            <person name="Ament-Velasquez S.L."/>
            <person name="Kruys A."/>
            <person name="Hutchinson M.I."/>
            <person name="Powell A.J."/>
            <person name="Barry K."/>
            <person name="Miller A.N."/>
            <person name="Grigoriev I.V."/>
            <person name="Debuchy R."/>
            <person name="Gladieux P."/>
            <person name="Hiltunen Thoren M."/>
            <person name="Johannesson H."/>
        </authorList>
    </citation>
    <scope>NUCLEOTIDE SEQUENCE</scope>
    <source>
        <strain evidence="4">CBS 359.72</strain>
    </source>
</reference>
<dbReference type="Pfam" id="PF13561">
    <property type="entry name" value="adh_short_C2"/>
    <property type="match status" value="1"/>
</dbReference>
<reference evidence="4" key="2">
    <citation type="submission" date="2023-05" db="EMBL/GenBank/DDBJ databases">
        <authorList>
            <consortium name="Lawrence Berkeley National Laboratory"/>
            <person name="Steindorff A."/>
            <person name="Hensen N."/>
            <person name="Bonometti L."/>
            <person name="Westerberg I."/>
            <person name="Brannstrom I.O."/>
            <person name="Guillou S."/>
            <person name="Cros-Aarteil S."/>
            <person name="Calhoun S."/>
            <person name="Haridas S."/>
            <person name="Kuo A."/>
            <person name="Mondo S."/>
            <person name="Pangilinan J."/>
            <person name="Riley R."/>
            <person name="Labutti K."/>
            <person name="Andreopoulos B."/>
            <person name="Lipzen A."/>
            <person name="Chen C."/>
            <person name="Yanf M."/>
            <person name="Daum C."/>
            <person name="Ng V."/>
            <person name="Clum A."/>
            <person name="Ohm R."/>
            <person name="Martin F."/>
            <person name="Silar P."/>
            <person name="Natvig D."/>
            <person name="Lalanne C."/>
            <person name="Gautier V."/>
            <person name="Ament-Velasquez S.L."/>
            <person name="Kruys A."/>
            <person name="Hutchinson M.I."/>
            <person name="Powell A.J."/>
            <person name="Barry K."/>
            <person name="Miller A.N."/>
            <person name="Grigoriev I.V."/>
            <person name="Debuchy R."/>
            <person name="Gladieux P."/>
            <person name="Thoren M.H."/>
            <person name="Johannesson H."/>
        </authorList>
    </citation>
    <scope>NUCLEOTIDE SEQUENCE</scope>
    <source>
        <strain evidence="4">CBS 359.72</strain>
    </source>
</reference>
<dbReference type="CDD" id="cd05233">
    <property type="entry name" value="SDR_c"/>
    <property type="match status" value="1"/>
</dbReference>
<keyword evidence="5" id="KW-1185">Reference proteome</keyword>
<gene>
    <name evidence="4" type="ORF">C7999DRAFT_41774</name>
</gene>
<dbReference type="Proteomes" id="UP001303647">
    <property type="component" value="Unassembled WGS sequence"/>
</dbReference>
<evidence type="ECO:0000313" key="4">
    <source>
        <dbReference type="EMBL" id="KAK4246791.1"/>
    </source>
</evidence>
<keyword evidence="3" id="KW-0560">Oxidoreductase</keyword>
<comment type="similarity">
    <text evidence="1">Belongs to the short-chain dehydrogenases/reductases (SDR) family.</text>
</comment>
<keyword evidence="2" id="KW-0521">NADP</keyword>
<evidence type="ECO:0000313" key="5">
    <source>
        <dbReference type="Proteomes" id="UP001303647"/>
    </source>
</evidence>
<evidence type="ECO:0000256" key="1">
    <source>
        <dbReference type="ARBA" id="ARBA00006484"/>
    </source>
</evidence>
<dbReference type="AlphaFoldDB" id="A0AAN7CRZ8"/>
<dbReference type="PROSITE" id="PS00061">
    <property type="entry name" value="ADH_SHORT"/>
    <property type="match status" value="1"/>
</dbReference>
<dbReference type="InterPro" id="IPR052178">
    <property type="entry name" value="Sec_Metab_Biosynth_SDR"/>
</dbReference>
<proteinExistence type="inferred from homology"/>
<dbReference type="PRINTS" id="PR00081">
    <property type="entry name" value="GDHRDH"/>
</dbReference>
<dbReference type="InterPro" id="IPR020904">
    <property type="entry name" value="Sc_DH/Rdtase_CS"/>
</dbReference>
<organism evidence="4 5">
    <name type="scientific">Corynascus novoguineensis</name>
    <dbReference type="NCBI Taxonomy" id="1126955"/>
    <lineage>
        <taxon>Eukaryota</taxon>
        <taxon>Fungi</taxon>
        <taxon>Dikarya</taxon>
        <taxon>Ascomycota</taxon>
        <taxon>Pezizomycotina</taxon>
        <taxon>Sordariomycetes</taxon>
        <taxon>Sordariomycetidae</taxon>
        <taxon>Sordariales</taxon>
        <taxon>Chaetomiaceae</taxon>
        <taxon>Corynascus</taxon>
    </lineage>
</organism>
<dbReference type="GO" id="GO:0016491">
    <property type="term" value="F:oxidoreductase activity"/>
    <property type="evidence" value="ECO:0007669"/>
    <property type="project" value="UniProtKB-KW"/>
</dbReference>
<dbReference type="InterPro" id="IPR002347">
    <property type="entry name" value="SDR_fam"/>
</dbReference>
<accession>A0AAN7CRZ8</accession>
<comment type="caution">
    <text evidence="4">The sequence shown here is derived from an EMBL/GenBank/DDBJ whole genome shotgun (WGS) entry which is preliminary data.</text>
</comment>
<dbReference type="Pfam" id="PF00106">
    <property type="entry name" value="adh_short"/>
    <property type="match status" value="1"/>
</dbReference>
<dbReference type="SUPFAM" id="SSF51735">
    <property type="entry name" value="NAD(P)-binding Rossmann-fold domains"/>
    <property type="match status" value="1"/>
</dbReference>
<sequence length="304" mass="31641">MTSNLDAASLFRVDGIVAVITGGGTGIGLTMARALAVNGAKCVYLLGRRLDVLNAAAQEHPGIFVPIQCDVTSHASLQSAVDRVATETGYINLLVANSGAIGPVAGLNPSLSPSEVRSKLFSQEIMDGMTSTMNVNATGAYFTMVAFLELLEMGNKRALEGRGFGGPRMGSSGDVPSVQSQVIVTSSIAAFSRMYASTPAYAAGKAAILHLAKHASSNLAPYGIRVNALAPGLFPSELARGLIADRDPSTEAIDDPRFIPARRFGGDEEMAGQLLYLASRAGAYTNGCVLMADGGRSSVMWSSY</sequence>
<dbReference type="PANTHER" id="PTHR43618:SF18">
    <property type="entry name" value="SHORT CHAIN DEHYDROGENASE_REDUCTASE FAMILY (AFU_ORTHOLOGUE AFUA_5G12480)"/>
    <property type="match status" value="1"/>
</dbReference>
<dbReference type="EMBL" id="MU857666">
    <property type="protein sequence ID" value="KAK4246791.1"/>
    <property type="molecule type" value="Genomic_DNA"/>
</dbReference>